<evidence type="ECO:0000313" key="3">
    <source>
        <dbReference type="Proteomes" id="UP000078560"/>
    </source>
</evidence>
<protein>
    <submittedName>
        <fullName evidence="2">Uncharacterized protein</fullName>
    </submittedName>
</protein>
<gene>
    <name evidence="2" type="ORF">POVCU2_0095410</name>
</gene>
<dbReference type="EMBL" id="FLQU01002035">
    <property type="protein sequence ID" value="SBS95381.1"/>
    <property type="molecule type" value="Genomic_DNA"/>
</dbReference>
<dbReference type="Proteomes" id="UP000078560">
    <property type="component" value="Unassembled WGS sequence"/>
</dbReference>
<reference evidence="3" key="1">
    <citation type="submission" date="2016-05" db="EMBL/GenBank/DDBJ databases">
        <authorList>
            <person name="Naeem Raeece"/>
        </authorList>
    </citation>
    <scope>NUCLEOTIDE SEQUENCE [LARGE SCALE GENOMIC DNA]</scope>
</reference>
<feature type="coiled-coil region" evidence="1">
    <location>
        <begin position="279"/>
        <end position="432"/>
    </location>
</feature>
<keyword evidence="1" id="KW-0175">Coiled coil</keyword>
<evidence type="ECO:0000313" key="2">
    <source>
        <dbReference type="EMBL" id="SBS95381.1"/>
    </source>
</evidence>
<organism evidence="2 3">
    <name type="scientific">Plasmodium ovale curtisi</name>
    <dbReference type="NCBI Taxonomy" id="864141"/>
    <lineage>
        <taxon>Eukaryota</taxon>
        <taxon>Sar</taxon>
        <taxon>Alveolata</taxon>
        <taxon>Apicomplexa</taxon>
        <taxon>Aconoidasida</taxon>
        <taxon>Haemosporida</taxon>
        <taxon>Plasmodiidae</taxon>
        <taxon>Plasmodium</taxon>
        <taxon>Plasmodium (Plasmodium)</taxon>
    </lineage>
</organism>
<name>A0A1A8WU52_PLAOA</name>
<evidence type="ECO:0000256" key="1">
    <source>
        <dbReference type="SAM" id="Coils"/>
    </source>
</evidence>
<accession>A0A1A8WU52</accession>
<sequence length="671" mass="79238">MSLVHCPLRRVFISVECMNMSLSHELSQIMNERERARDFFLQNAKCNERREGRRSKTVKQINIDKCEQASILLDNLSTFECINLIDEKKFFTINQTNNLSLSDVDNDKHKNFSICTDSSNADSIFDLYKIRETGKFSKEDRDIHGCNISHGEINFPEKEEENDQNYHFGSNFAENAYDCTYRKDITRENMMHLFCKKQVEKMVEELDKEMYTQDGRKLNSDTHDNIGAVTFFKKKNNKDKYVFNLKSGKKEVDGEKGPQLRDSSQKKIKIISKRNCEGRVNYEKRLREKMALHEEEREKLKTEFDMKINEMVEKYKTEEVKKKRLINNIYNKYMNIKNNLLKKTCEMKTLEEENKKLKNEIKESSKYPIENDIVRDYKDKLEDYIYLTKNKDIKIKNLENELKSVRKSIQDLEKKLMELSEERRKLQSMNTTFAQDNRTLQKRVENLTCEKDQMGEILFYKEMKINYFMSILNVLDQTVLGEGVHREEVQGGNTDVTTNNEDSSAADTIKAIGAQTGSKMDAIKTMNKKIMVKSIVHKIKEINRKIERHNSKIGGIENKENYILHNEQHTTEKKSNNDMEEKKCNNKMLDNYFNCTNFVLNENYTNLCAENETLITFFTNGDLEDANKTLENNHDLLNAEQIFRQNEFTLFKFNLKYFFKKRGIKLINENI</sequence>
<proteinExistence type="predicted"/>
<dbReference type="Gene3D" id="1.20.5.1000">
    <property type="entry name" value="arf6 gtpase in complex with a specific effector, jip4"/>
    <property type="match status" value="1"/>
</dbReference>
<feature type="coiled-coil region" evidence="1">
    <location>
        <begin position="532"/>
        <end position="559"/>
    </location>
</feature>
<dbReference type="AlphaFoldDB" id="A0A1A8WU52"/>